<keyword evidence="1" id="KW-1133">Transmembrane helix</keyword>
<keyword evidence="3" id="KW-1185">Reference proteome</keyword>
<accession>A0A139ASQ2</accession>
<evidence type="ECO:0000313" key="3">
    <source>
        <dbReference type="Proteomes" id="UP000070544"/>
    </source>
</evidence>
<reference evidence="2 3" key="1">
    <citation type="journal article" date="2015" name="Genome Biol. Evol.">
        <title>Phylogenomic analyses indicate that early fungi evolved digesting cell walls of algal ancestors of land plants.</title>
        <authorList>
            <person name="Chang Y."/>
            <person name="Wang S."/>
            <person name="Sekimoto S."/>
            <person name="Aerts A.L."/>
            <person name="Choi C."/>
            <person name="Clum A."/>
            <person name="LaButti K.M."/>
            <person name="Lindquist E.A."/>
            <person name="Yee Ngan C."/>
            <person name="Ohm R.A."/>
            <person name="Salamov A.A."/>
            <person name="Grigoriev I.V."/>
            <person name="Spatafora J.W."/>
            <person name="Berbee M.L."/>
        </authorList>
    </citation>
    <scope>NUCLEOTIDE SEQUENCE [LARGE SCALE GENOMIC DNA]</scope>
    <source>
        <strain evidence="2 3">JEL478</strain>
    </source>
</reference>
<dbReference type="OrthoDB" id="2154393at2759"/>
<feature type="transmembrane region" description="Helical" evidence="1">
    <location>
        <begin position="59"/>
        <end position="76"/>
    </location>
</feature>
<evidence type="ECO:0000256" key="1">
    <source>
        <dbReference type="SAM" id="Phobius"/>
    </source>
</evidence>
<gene>
    <name evidence="2" type="ORF">M427DRAFT_427574</name>
</gene>
<feature type="transmembrane region" description="Helical" evidence="1">
    <location>
        <begin position="20"/>
        <end position="47"/>
    </location>
</feature>
<dbReference type="AlphaFoldDB" id="A0A139ASQ2"/>
<keyword evidence="1" id="KW-0472">Membrane</keyword>
<proteinExistence type="predicted"/>
<dbReference type="Proteomes" id="UP000070544">
    <property type="component" value="Unassembled WGS sequence"/>
</dbReference>
<evidence type="ECO:0000313" key="2">
    <source>
        <dbReference type="EMBL" id="KXS19684.1"/>
    </source>
</evidence>
<keyword evidence="1" id="KW-0812">Transmembrane</keyword>
<organism evidence="2 3">
    <name type="scientific">Gonapodya prolifera (strain JEL478)</name>
    <name type="common">Monoblepharis prolifera</name>
    <dbReference type="NCBI Taxonomy" id="1344416"/>
    <lineage>
        <taxon>Eukaryota</taxon>
        <taxon>Fungi</taxon>
        <taxon>Fungi incertae sedis</taxon>
        <taxon>Chytridiomycota</taxon>
        <taxon>Chytridiomycota incertae sedis</taxon>
        <taxon>Monoblepharidomycetes</taxon>
        <taxon>Monoblepharidales</taxon>
        <taxon>Gonapodyaceae</taxon>
        <taxon>Gonapodya</taxon>
    </lineage>
</organism>
<sequence>MCDSPVEDSVNKPLCTFQGFTYNFFALAFAWSEALFNINLFATLFFLRDPIPYKRVYQICGFFWVAAAVLTIVPYAKSGSVHYFASYCTPGDLSLYRYVLYQRHTSKGQNVK</sequence>
<name>A0A139ASQ2_GONPJ</name>
<evidence type="ECO:0008006" key="4">
    <source>
        <dbReference type="Google" id="ProtNLM"/>
    </source>
</evidence>
<dbReference type="EMBL" id="KQ965737">
    <property type="protein sequence ID" value="KXS19684.1"/>
    <property type="molecule type" value="Genomic_DNA"/>
</dbReference>
<protein>
    <recommendedName>
        <fullName evidence="4">G-protein coupled receptors family 2 profile 2 domain-containing protein</fullName>
    </recommendedName>
</protein>